<comment type="catalytic activity">
    <reaction evidence="9">
        <text>L-isoleucine + 2-oxoglutarate = (S)-3-methyl-2-oxopentanoate + L-glutamate</text>
        <dbReference type="Rhea" id="RHEA:24801"/>
        <dbReference type="ChEBI" id="CHEBI:16810"/>
        <dbReference type="ChEBI" id="CHEBI:29985"/>
        <dbReference type="ChEBI" id="CHEBI:35146"/>
        <dbReference type="ChEBI" id="CHEBI:58045"/>
        <dbReference type="EC" id="2.6.1.42"/>
    </reaction>
</comment>
<evidence type="ECO:0000256" key="2">
    <source>
        <dbReference type="ARBA" id="ARBA00004824"/>
    </source>
</evidence>
<evidence type="ECO:0000313" key="13">
    <source>
        <dbReference type="EMBL" id="TCN70656.1"/>
    </source>
</evidence>
<evidence type="ECO:0000256" key="1">
    <source>
        <dbReference type="ARBA" id="ARBA00001933"/>
    </source>
</evidence>
<proteinExistence type="inferred from homology"/>
<dbReference type="RefSeq" id="WP_131838514.1">
    <property type="nucleotide sequence ID" value="NZ_SLWB01000003.1"/>
</dbReference>
<keyword evidence="7 12" id="KW-0663">Pyridoxal phosphate</keyword>
<comment type="similarity">
    <text evidence="5 11">Belongs to the class-IV pyridoxal-phosphate-dependent aminotransferase family.</text>
</comment>
<dbReference type="EMBL" id="SLWB01000003">
    <property type="protein sequence ID" value="TCN70656.1"/>
    <property type="molecule type" value="Genomic_DNA"/>
</dbReference>
<organism evidence="13 14">
    <name type="scientific">Acetobacteroides hydrogenigenes</name>
    <dbReference type="NCBI Taxonomy" id="979970"/>
    <lineage>
        <taxon>Bacteria</taxon>
        <taxon>Pseudomonadati</taxon>
        <taxon>Bacteroidota</taxon>
        <taxon>Bacteroidia</taxon>
        <taxon>Bacteroidales</taxon>
        <taxon>Rikenellaceae</taxon>
        <taxon>Acetobacteroides</taxon>
    </lineage>
</organism>
<dbReference type="GO" id="GO:0046394">
    <property type="term" value="P:carboxylic acid biosynthetic process"/>
    <property type="evidence" value="ECO:0007669"/>
    <property type="project" value="UniProtKB-ARBA"/>
</dbReference>
<dbReference type="CDD" id="cd00449">
    <property type="entry name" value="PLPDE_IV"/>
    <property type="match status" value="1"/>
</dbReference>
<keyword evidence="14" id="KW-1185">Reference proteome</keyword>
<accession>A0A4R2ESP9</accession>
<evidence type="ECO:0000256" key="11">
    <source>
        <dbReference type="RuleBase" id="RU004106"/>
    </source>
</evidence>
<reference evidence="13 14" key="1">
    <citation type="submission" date="2019-03" db="EMBL/GenBank/DDBJ databases">
        <title>Genomic Encyclopedia of Archaeal and Bacterial Type Strains, Phase II (KMG-II): from individual species to whole genera.</title>
        <authorList>
            <person name="Goeker M."/>
        </authorList>
    </citation>
    <scope>NUCLEOTIDE SEQUENCE [LARGE SCALE GENOMIC DNA]</scope>
    <source>
        <strain evidence="13 14">RL-C</strain>
    </source>
</reference>
<dbReference type="Gene3D" id="3.30.470.10">
    <property type="match status" value="1"/>
</dbReference>
<dbReference type="AlphaFoldDB" id="A0A4R2ESP9"/>
<dbReference type="InterPro" id="IPR043132">
    <property type="entry name" value="BCAT-like_C"/>
</dbReference>
<comment type="pathway">
    <text evidence="4">Amino-acid biosynthesis; L-leucine biosynthesis; L-leucine from 3-methyl-2-oxobutanoate: step 4/4.</text>
</comment>
<sequence length="281" mass="31946">MDHYLCFNGEFIKEQEFSIPGNNRAFYFGDSLFESMHAYSTFIPLFKLHFDRLLQGMEVLGYEQPTTFTSSSVAAIITRLLNRNKQFKSTRVRLTVFRNSGGLYLPTNNSASYLIQTSTLDFDKLAHKQSSMIVDIFPNQIKCAGELSPFKTGNALLYVMAARYAKLNRLHDSIIINQHGRFVELSSSNIFGIKENTLITPPLQEGCVAGIMRNFIIHQLAPKTGYNVELKPITQKDFVDFEEAFATNAVSGIRNIVGIGTKRFYSTKYRGLQQQLEKLMF</sequence>
<dbReference type="InterPro" id="IPR043131">
    <property type="entry name" value="BCAT-like_N"/>
</dbReference>
<evidence type="ECO:0000256" key="9">
    <source>
        <dbReference type="ARBA" id="ARBA00048798"/>
    </source>
</evidence>
<dbReference type="InterPro" id="IPR050571">
    <property type="entry name" value="Class-IV_PLP-Dep_Aminotrnsfr"/>
</dbReference>
<evidence type="ECO:0000256" key="4">
    <source>
        <dbReference type="ARBA" id="ARBA00005072"/>
    </source>
</evidence>
<evidence type="ECO:0000256" key="10">
    <source>
        <dbReference type="ARBA" id="ARBA00049229"/>
    </source>
</evidence>
<dbReference type="Pfam" id="PF01063">
    <property type="entry name" value="Aminotran_4"/>
    <property type="match status" value="1"/>
</dbReference>
<evidence type="ECO:0000256" key="8">
    <source>
        <dbReference type="ARBA" id="ARBA00048212"/>
    </source>
</evidence>
<comment type="pathway">
    <text evidence="2">Amino-acid biosynthesis; L-isoleucine biosynthesis; L-isoleucine from 2-oxobutanoate: step 4/4.</text>
</comment>
<comment type="caution">
    <text evidence="13">The sequence shown here is derived from an EMBL/GenBank/DDBJ whole genome shotgun (WGS) entry which is preliminary data.</text>
</comment>
<evidence type="ECO:0000256" key="6">
    <source>
        <dbReference type="ARBA" id="ARBA00013053"/>
    </source>
</evidence>
<evidence type="ECO:0000256" key="12">
    <source>
        <dbReference type="RuleBase" id="RU004516"/>
    </source>
</evidence>
<evidence type="ECO:0000256" key="7">
    <source>
        <dbReference type="ARBA" id="ARBA00022898"/>
    </source>
</evidence>
<dbReference type="OrthoDB" id="9805628at2"/>
<dbReference type="PANTHER" id="PTHR42743:SF11">
    <property type="entry name" value="AMINODEOXYCHORISMATE LYASE"/>
    <property type="match status" value="1"/>
</dbReference>
<dbReference type="InterPro" id="IPR018300">
    <property type="entry name" value="Aminotrans_IV_CS"/>
</dbReference>
<comment type="pathway">
    <text evidence="3">Amino-acid biosynthesis; L-valine biosynthesis; L-valine from pyruvate: step 4/4.</text>
</comment>
<name>A0A4R2ESP9_9BACT</name>
<keyword evidence="13" id="KW-0032">Aminotransferase</keyword>
<dbReference type="SUPFAM" id="SSF56752">
    <property type="entry name" value="D-aminoacid aminotransferase-like PLP-dependent enzymes"/>
    <property type="match status" value="1"/>
</dbReference>
<keyword evidence="13" id="KW-0808">Transferase</keyword>
<dbReference type="InterPro" id="IPR036038">
    <property type="entry name" value="Aminotransferase-like"/>
</dbReference>
<evidence type="ECO:0000313" key="14">
    <source>
        <dbReference type="Proteomes" id="UP000294830"/>
    </source>
</evidence>
<dbReference type="GO" id="GO:0004084">
    <property type="term" value="F:branched-chain-amino-acid transaminase activity"/>
    <property type="evidence" value="ECO:0007669"/>
    <property type="project" value="UniProtKB-EC"/>
</dbReference>
<comment type="catalytic activity">
    <reaction evidence="8">
        <text>L-valine + 2-oxoglutarate = 3-methyl-2-oxobutanoate + L-glutamate</text>
        <dbReference type="Rhea" id="RHEA:24813"/>
        <dbReference type="ChEBI" id="CHEBI:11851"/>
        <dbReference type="ChEBI" id="CHEBI:16810"/>
        <dbReference type="ChEBI" id="CHEBI:29985"/>
        <dbReference type="ChEBI" id="CHEBI:57762"/>
        <dbReference type="EC" id="2.6.1.42"/>
    </reaction>
</comment>
<evidence type="ECO:0000256" key="5">
    <source>
        <dbReference type="ARBA" id="ARBA00009320"/>
    </source>
</evidence>
<dbReference type="PROSITE" id="PS00770">
    <property type="entry name" value="AA_TRANSFER_CLASS_4"/>
    <property type="match status" value="1"/>
</dbReference>
<dbReference type="InterPro" id="IPR001544">
    <property type="entry name" value="Aminotrans_IV"/>
</dbReference>
<comment type="cofactor">
    <cofactor evidence="1 12">
        <name>pyridoxal 5'-phosphate</name>
        <dbReference type="ChEBI" id="CHEBI:597326"/>
    </cofactor>
</comment>
<dbReference type="EC" id="2.6.1.42" evidence="6"/>
<dbReference type="PANTHER" id="PTHR42743">
    <property type="entry name" value="AMINO-ACID AMINOTRANSFERASE"/>
    <property type="match status" value="1"/>
</dbReference>
<comment type="catalytic activity">
    <reaction evidence="10">
        <text>L-leucine + 2-oxoglutarate = 4-methyl-2-oxopentanoate + L-glutamate</text>
        <dbReference type="Rhea" id="RHEA:18321"/>
        <dbReference type="ChEBI" id="CHEBI:16810"/>
        <dbReference type="ChEBI" id="CHEBI:17865"/>
        <dbReference type="ChEBI" id="CHEBI:29985"/>
        <dbReference type="ChEBI" id="CHEBI:57427"/>
        <dbReference type="EC" id="2.6.1.42"/>
    </reaction>
</comment>
<gene>
    <name evidence="13" type="ORF">CLV25_103177</name>
</gene>
<dbReference type="Proteomes" id="UP000294830">
    <property type="component" value="Unassembled WGS sequence"/>
</dbReference>
<dbReference type="Gene3D" id="3.20.10.10">
    <property type="entry name" value="D-amino Acid Aminotransferase, subunit A, domain 2"/>
    <property type="match status" value="1"/>
</dbReference>
<evidence type="ECO:0000256" key="3">
    <source>
        <dbReference type="ARBA" id="ARBA00004931"/>
    </source>
</evidence>
<protein>
    <recommendedName>
        <fullName evidence="6">branched-chain-amino-acid transaminase</fullName>
        <ecNumber evidence="6">2.6.1.42</ecNumber>
    </recommendedName>
</protein>